<sequence>MYDKVFHGPARVTVAFGDVVEYAGDGHALFAGRDGVLRRGRRRGAPADPHEPLLPVRRRPLAQFHHHSRTDDADEPAAYQAAIRG</sequence>
<proteinExistence type="predicted"/>
<dbReference type="RefSeq" id="WP_240323200.1">
    <property type="nucleotide sequence ID" value="NZ_CP091196.1"/>
</dbReference>
<protein>
    <submittedName>
        <fullName evidence="2">Uncharacterized protein</fullName>
    </submittedName>
</protein>
<keyword evidence="3" id="KW-1185">Reference proteome</keyword>
<dbReference type="Proteomes" id="UP000830158">
    <property type="component" value="Chromosome"/>
</dbReference>
<evidence type="ECO:0000256" key="1">
    <source>
        <dbReference type="SAM" id="MobiDB-lite"/>
    </source>
</evidence>
<feature type="region of interest" description="Disordered" evidence="1">
    <location>
        <begin position="65"/>
        <end position="85"/>
    </location>
</feature>
<organism evidence="2 3">
    <name type="scientific">Amycolatopsis thermalba</name>
    <dbReference type="NCBI Taxonomy" id="944492"/>
    <lineage>
        <taxon>Bacteria</taxon>
        <taxon>Bacillati</taxon>
        <taxon>Actinomycetota</taxon>
        <taxon>Actinomycetes</taxon>
        <taxon>Pseudonocardiales</taxon>
        <taxon>Pseudonocardiaceae</taxon>
        <taxon>Amycolatopsis</taxon>
    </lineage>
</organism>
<dbReference type="EMBL" id="CP091196">
    <property type="protein sequence ID" value="UQS25550.1"/>
    <property type="molecule type" value="Genomic_DNA"/>
</dbReference>
<reference evidence="2" key="1">
    <citation type="submission" date="2022-01" db="EMBL/GenBank/DDBJ databases">
        <title>PSI-footprinting approach for the identification of protein synthesis inhibitor producers.</title>
        <authorList>
            <person name="Handel F."/>
            <person name="Kulik A."/>
            <person name="Wex K.W."/>
            <person name="Berscheid A."/>
            <person name="Saur J.S."/>
            <person name="Winkler A."/>
            <person name="Wibberg D."/>
            <person name="Kalinowski J."/>
            <person name="Broetz-Oesterhelt H."/>
            <person name="Mast Y."/>
        </authorList>
    </citation>
    <scope>NUCLEOTIDE SEQUENCE</scope>
    <source>
        <strain evidence="2">KNN 49.3e</strain>
    </source>
</reference>
<accession>A0ABY4NZP0</accession>
<gene>
    <name evidence="2" type="ORF">L1857_23410</name>
</gene>
<evidence type="ECO:0000313" key="2">
    <source>
        <dbReference type="EMBL" id="UQS25550.1"/>
    </source>
</evidence>
<name>A0ABY4NZP0_9PSEU</name>
<evidence type="ECO:0000313" key="3">
    <source>
        <dbReference type="Proteomes" id="UP000830158"/>
    </source>
</evidence>